<feature type="transmembrane region" description="Helical" evidence="6">
    <location>
        <begin position="343"/>
        <end position="369"/>
    </location>
</feature>
<organism evidence="7 8">
    <name type="scientific">Catenulispora pinistramenti</name>
    <dbReference type="NCBI Taxonomy" id="2705254"/>
    <lineage>
        <taxon>Bacteria</taxon>
        <taxon>Bacillati</taxon>
        <taxon>Actinomycetota</taxon>
        <taxon>Actinomycetes</taxon>
        <taxon>Catenulisporales</taxon>
        <taxon>Catenulisporaceae</taxon>
        <taxon>Catenulispora</taxon>
    </lineage>
</organism>
<feature type="transmembrane region" description="Helical" evidence="6">
    <location>
        <begin position="205"/>
        <end position="234"/>
    </location>
</feature>
<evidence type="ECO:0000256" key="5">
    <source>
        <dbReference type="SAM" id="MobiDB-lite"/>
    </source>
</evidence>
<keyword evidence="8" id="KW-1185">Reference proteome</keyword>
<protein>
    <submittedName>
        <fullName evidence="7">UPF0182 family protein</fullName>
    </submittedName>
</protein>
<keyword evidence="3 6" id="KW-1133">Transmembrane helix</keyword>
<evidence type="ECO:0000256" key="4">
    <source>
        <dbReference type="ARBA" id="ARBA00023136"/>
    </source>
</evidence>
<dbReference type="InterPro" id="IPR005372">
    <property type="entry name" value="UPF0182"/>
</dbReference>
<gene>
    <name evidence="7" type="ORF">KGQ19_02860</name>
</gene>
<evidence type="ECO:0000256" key="3">
    <source>
        <dbReference type="ARBA" id="ARBA00022989"/>
    </source>
</evidence>
<dbReference type="PANTHER" id="PTHR39344:SF1">
    <property type="entry name" value="UPF0182 PROTEIN SLL1060"/>
    <property type="match status" value="1"/>
</dbReference>
<sequence>MAFEMPNFGGEDSDAGGDKNGHPAGSSGGFGARNGYRVAFGVPPRRTKVLAITLMIMLVLVVVFLLFDGVYTSYLWYHSIGGGPVYRTRTITQAVLFLVFGTLMAVLVGTNIWLAYRFRPPLTGVSLEQQALDRYRMGLAPFLAWILTGASVLFGIAAGASSAGSWRTYLMWANSVPFGTEDAEFHKDIGFYVFTLPWLRHIQGFLVAAVLLCLLAALLTHYLYAGVALTPPAGSRTAGSRSLMGHSLGSRATRAAQVHISILLGCLVLVKAYAYWLDRYSLSVVSSKITSGWAGPTYKDVHAVLPAKTILLVIAVLCALLFFGNAVRLIVRGAVPVIDRGGHAWALPALGVSLMVLASVVIGGVYPLAVQQFQVNPNQAAKEAPYIQRNIDATRAAYGLNGIEEDSYAAKTGTIQNQLTPDAQAVAQIRVADPALLSAAFNQQQQDPSRASYEFPDTLAVDRYPVNGKVQDAIVGVTGVNLAGLPAAQRGWYSEHLQHTHGYGFAAAKGAAVQADGSPDYIEQNLPPSGSLGSYEPRVYFGSGLPDYSIVSGPAASTPGVSVGSFLNKLMYAAKFRQPKILLSDSVSKDSRIVYDRDPLRLVQAVAPWLTLDGATYPAVVDGRILWVVDGYTTTSAYPYSTTTHLSDGTSKVNYVRDSVKATVDADTGAVTLYAWDAGDPILKTWMKAFPGTVKPRAAISPDLLAHLRYPQDLFTAQRDLFGRYHVTSASAFFSGTSAWNAPADPTKTSAQPQAPNYLTLQMPGQPAPSFSLASTLTPVNRGDVAAYMAVDCDPGPGYGKIRVLEIPSGTSVPGPGQIQSAFQSAFADQLNALGADNARVVEGNLLTLPLGGGLLSVEPVYAQPATGPATYPLLKGVMVAFGGNTAFAPTLQQGLDEIFSGTSGATTGENPVTVDDQLKQALADAVAAQNTARAALSKTPPDWQAFGAAEQAVQQALARAQALENARQPAK</sequence>
<dbReference type="EMBL" id="JAAFYZ010000006">
    <property type="protein sequence ID" value="MBS2545803.1"/>
    <property type="molecule type" value="Genomic_DNA"/>
</dbReference>
<reference evidence="7 8" key="1">
    <citation type="submission" date="2020-02" db="EMBL/GenBank/DDBJ databases">
        <title>Acidophilic actinobacteria isolated from forest soil.</title>
        <authorList>
            <person name="Golinska P."/>
        </authorList>
    </citation>
    <scope>NUCLEOTIDE SEQUENCE [LARGE SCALE GENOMIC DNA]</scope>
    <source>
        <strain evidence="7 8">NL8</strain>
    </source>
</reference>
<evidence type="ECO:0000313" key="7">
    <source>
        <dbReference type="EMBL" id="MBS2545803.1"/>
    </source>
</evidence>
<name>A0ABS5KI72_9ACTN</name>
<accession>A0ABS5KI72</accession>
<dbReference type="Pfam" id="PF03699">
    <property type="entry name" value="UPF0182"/>
    <property type="match status" value="1"/>
</dbReference>
<feature type="transmembrane region" description="Helical" evidence="6">
    <location>
        <begin position="91"/>
        <end position="116"/>
    </location>
</feature>
<feature type="region of interest" description="Disordered" evidence="5">
    <location>
        <begin position="1"/>
        <end position="28"/>
    </location>
</feature>
<keyword evidence="2 6" id="KW-0812">Transmembrane</keyword>
<feature type="transmembrane region" description="Helical" evidence="6">
    <location>
        <begin position="255"/>
        <end position="276"/>
    </location>
</feature>
<evidence type="ECO:0000256" key="1">
    <source>
        <dbReference type="ARBA" id="ARBA00022475"/>
    </source>
</evidence>
<dbReference type="PANTHER" id="PTHR39344">
    <property type="entry name" value="UPF0182 PROTEIN SLL1060"/>
    <property type="match status" value="1"/>
</dbReference>
<keyword evidence="1" id="KW-1003">Cell membrane</keyword>
<evidence type="ECO:0000313" key="8">
    <source>
        <dbReference type="Proteomes" id="UP000730482"/>
    </source>
</evidence>
<feature type="transmembrane region" description="Helical" evidence="6">
    <location>
        <begin position="137"/>
        <end position="160"/>
    </location>
</feature>
<dbReference type="RefSeq" id="WP_212007453.1">
    <property type="nucleotide sequence ID" value="NZ_JAAFYZ010000006.1"/>
</dbReference>
<feature type="transmembrane region" description="Helical" evidence="6">
    <location>
        <begin position="310"/>
        <end position="331"/>
    </location>
</feature>
<dbReference type="Proteomes" id="UP000730482">
    <property type="component" value="Unassembled WGS sequence"/>
</dbReference>
<proteinExistence type="predicted"/>
<comment type="caution">
    <text evidence="7">The sequence shown here is derived from an EMBL/GenBank/DDBJ whole genome shotgun (WGS) entry which is preliminary data.</text>
</comment>
<evidence type="ECO:0000256" key="2">
    <source>
        <dbReference type="ARBA" id="ARBA00022692"/>
    </source>
</evidence>
<keyword evidence="4 6" id="KW-0472">Membrane</keyword>
<evidence type="ECO:0000256" key="6">
    <source>
        <dbReference type="SAM" id="Phobius"/>
    </source>
</evidence>
<feature type="transmembrane region" description="Helical" evidence="6">
    <location>
        <begin position="49"/>
        <end position="71"/>
    </location>
</feature>